<sequence length="406" mass="45588">MALVLVWVWSFLGAVVASAQVSTAPAQISMPALDMRFTNPQCKAYGDKPKNSFCTRDDLPRNQANPEGPFQQVVSLIRDRQNVKITLGTMTFSHKEIAAELCKVIRRGVRVEVLIDSGAEAATAEQVRACGGELFSIGVAEAEDEPRGDLHHNKFLLVERRNDSVLVFATANFSNPGLTINHETWGFVTDKKESPLMRHHQCLIESLKRYTDNLRRFGRDMSNCGINYPRNSKMEALFVPADSPKLLKLIEDEMRRSSRVLMTSNRYSFARITKAFGSSKATDRRAVFDDDLYWGGLQPIEGYEREAVDARSVSGLERTGVSVRFTQTSFGAAQKMHNKFIVLDNMVIVGAGNYTGGGLLKNFENFYIIRDRDTIAAFASQFDYLWSISSSRRQMPATYWDPGVRP</sequence>
<accession>M4V970</accession>
<comment type="similarity">
    <text evidence="2">Belongs to the phospholipase D family.</text>
</comment>
<keyword evidence="5" id="KW-0442">Lipid degradation</keyword>
<evidence type="ECO:0000313" key="10">
    <source>
        <dbReference type="Proteomes" id="UP000012040"/>
    </source>
</evidence>
<dbReference type="GO" id="GO:0016042">
    <property type="term" value="P:lipid catabolic process"/>
    <property type="evidence" value="ECO:0007669"/>
    <property type="project" value="UniProtKB-KW"/>
</dbReference>
<dbReference type="AlphaFoldDB" id="M4V970"/>
<evidence type="ECO:0000256" key="3">
    <source>
        <dbReference type="ARBA" id="ARBA00012027"/>
    </source>
</evidence>
<evidence type="ECO:0000256" key="7">
    <source>
        <dbReference type="SAM" id="SignalP"/>
    </source>
</evidence>
<evidence type="ECO:0000259" key="8">
    <source>
        <dbReference type="PROSITE" id="PS50035"/>
    </source>
</evidence>
<dbReference type="STRING" id="1184267.A11Q_341"/>
<proteinExistence type="inferred from homology"/>
<dbReference type="PROSITE" id="PS50035">
    <property type="entry name" value="PLD"/>
    <property type="match status" value="1"/>
</dbReference>
<dbReference type="InterPro" id="IPR001736">
    <property type="entry name" value="PLipase_D/transphosphatidylase"/>
</dbReference>
<dbReference type="PANTHER" id="PTHR43856:SF1">
    <property type="entry name" value="MITOCHONDRIAL CARDIOLIPIN HYDROLASE"/>
    <property type="match status" value="1"/>
</dbReference>
<dbReference type="SUPFAM" id="SSF56024">
    <property type="entry name" value="Phospholipase D/nuclease"/>
    <property type="match status" value="2"/>
</dbReference>
<dbReference type="GO" id="GO:0006793">
    <property type="term" value="P:phosphorus metabolic process"/>
    <property type="evidence" value="ECO:0007669"/>
    <property type="project" value="UniProtKB-ARBA"/>
</dbReference>
<name>M4V970_9BACT</name>
<keyword evidence="6" id="KW-0443">Lipid metabolism</keyword>
<organism evidence="9 10">
    <name type="scientific">Pseudobdellovibrio exovorus JSS</name>
    <dbReference type="NCBI Taxonomy" id="1184267"/>
    <lineage>
        <taxon>Bacteria</taxon>
        <taxon>Pseudomonadati</taxon>
        <taxon>Bdellovibrionota</taxon>
        <taxon>Bdellovibrionia</taxon>
        <taxon>Bdellovibrionales</taxon>
        <taxon>Pseudobdellovibrionaceae</taxon>
        <taxon>Pseudobdellovibrio</taxon>
    </lineage>
</organism>
<feature type="domain" description="PLD phosphodiesterase" evidence="8">
    <location>
        <begin position="332"/>
        <end position="358"/>
    </location>
</feature>
<evidence type="ECO:0000313" key="9">
    <source>
        <dbReference type="EMBL" id="AGH94561.1"/>
    </source>
</evidence>
<feature type="signal peptide" evidence="7">
    <location>
        <begin position="1"/>
        <end position="19"/>
    </location>
</feature>
<dbReference type="eggNOG" id="COG1502">
    <property type="taxonomic scope" value="Bacteria"/>
</dbReference>
<feature type="chain" id="PRO_5004060066" description="phospholipase D" evidence="7">
    <location>
        <begin position="20"/>
        <end position="406"/>
    </location>
</feature>
<dbReference type="GO" id="GO:0016891">
    <property type="term" value="F:RNA endonuclease activity producing 5'-phosphomonoesters, hydrolytic mechanism"/>
    <property type="evidence" value="ECO:0007669"/>
    <property type="project" value="TreeGrafter"/>
</dbReference>
<dbReference type="HOGENOM" id="CLU_677341_0_0_7"/>
<dbReference type="PATRIC" id="fig|1184267.3.peg.343"/>
<keyword evidence="7" id="KW-0732">Signal</keyword>
<dbReference type="KEGG" id="bex:A11Q_341"/>
<evidence type="ECO:0000256" key="6">
    <source>
        <dbReference type="ARBA" id="ARBA00023098"/>
    </source>
</evidence>
<gene>
    <name evidence="9" type="ORF">A11Q_341</name>
</gene>
<dbReference type="EC" id="3.1.4.4" evidence="3"/>
<dbReference type="EMBL" id="CP003537">
    <property type="protein sequence ID" value="AGH94561.1"/>
    <property type="molecule type" value="Genomic_DNA"/>
</dbReference>
<comment type="catalytic activity">
    <reaction evidence="1">
        <text>a 1,2-diacyl-sn-glycero-3-phosphocholine + H2O = a 1,2-diacyl-sn-glycero-3-phosphate + choline + H(+)</text>
        <dbReference type="Rhea" id="RHEA:14445"/>
        <dbReference type="ChEBI" id="CHEBI:15354"/>
        <dbReference type="ChEBI" id="CHEBI:15377"/>
        <dbReference type="ChEBI" id="CHEBI:15378"/>
        <dbReference type="ChEBI" id="CHEBI:57643"/>
        <dbReference type="ChEBI" id="CHEBI:58608"/>
        <dbReference type="EC" id="3.1.4.4"/>
    </reaction>
</comment>
<protein>
    <recommendedName>
        <fullName evidence="3">phospholipase D</fullName>
        <ecNumber evidence="3">3.1.4.4</ecNumber>
    </recommendedName>
</protein>
<dbReference type="InterPro" id="IPR025202">
    <property type="entry name" value="PLD-like_dom"/>
</dbReference>
<dbReference type="Proteomes" id="UP000012040">
    <property type="component" value="Chromosome"/>
</dbReference>
<evidence type="ECO:0000256" key="1">
    <source>
        <dbReference type="ARBA" id="ARBA00000798"/>
    </source>
</evidence>
<dbReference type="GO" id="GO:0004630">
    <property type="term" value="F:phospholipase D activity"/>
    <property type="evidence" value="ECO:0007669"/>
    <property type="project" value="UniProtKB-EC"/>
</dbReference>
<keyword evidence="4" id="KW-0378">Hydrolase</keyword>
<dbReference type="Pfam" id="PF13091">
    <property type="entry name" value="PLDc_2"/>
    <property type="match status" value="2"/>
</dbReference>
<keyword evidence="10" id="KW-1185">Reference proteome</keyword>
<evidence type="ECO:0000256" key="2">
    <source>
        <dbReference type="ARBA" id="ARBA00008664"/>
    </source>
</evidence>
<evidence type="ECO:0000256" key="4">
    <source>
        <dbReference type="ARBA" id="ARBA00022801"/>
    </source>
</evidence>
<reference evidence="9 10" key="1">
    <citation type="journal article" date="2013" name="ISME J.">
        <title>By their genes ye shall know them: genomic signatures of predatory bacteria.</title>
        <authorList>
            <person name="Pasternak Z."/>
            <person name="Pietrokovski S."/>
            <person name="Rotem O."/>
            <person name="Gophna U."/>
            <person name="Lurie-Weinberger M.N."/>
            <person name="Jurkevitch E."/>
        </authorList>
    </citation>
    <scope>NUCLEOTIDE SEQUENCE [LARGE SCALE GENOMIC DNA]</scope>
    <source>
        <strain evidence="9 10">JSS</strain>
    </source>
</reference>
<evidence type="ECO:0000256" key="5">
    <source>
        <dbReference type="ARBA" id="ARBA00022963"/>
    </source>
</evidence>
<dbReference type="Gene3D" id="3.30.870.10">
    <property type="entry name" value="Endonuclease Chain A"/>
    <property type="match status" value="2"/>
</dbReference>
<dbReference type="InterPro" id="IPR051406">
    <property type="entry name" value="PLD_domain"/>
</dbReference>
<dbReference type="PANTHER" id="PTHR43856">
    <property type="entry name" value="CARDIOLIPIN HYDROLASE"/>
    <property type="match status" value="1"/>
</dbReference>